<dbReference type="InterPro" id="IPR029063">
    <property type="entry name" value="SAM-dependent_MTases_sf"/>
</dbReference>
<proteinExistence type="inferred from homology"/>
<sequence length="271" mass="29933">MGEKPNLCKPDRDSSPDFPVVDRPDLHKSDALDYSATEATIVRLKMHVLRPHLRSSLQLKTTSDHVLAAGFTTSAKAEKQVPTNLKGRSKSSQEWLSRQLADPYVEKAKMSNYSWSQVLVQRTNALKKDCGKPVGTVIAIDRLPIYPIEGVTIIGNTDFTTAATLEKLLSAMKGRRADAVVSDMAPNATGVRAMDHENIVQLAYSATRFAVQMSRVGAFLLVKLWDGASTIALERDLMRFYDKVKAVKPMASRSDSAEMFFLARGFKGLQS</sequence>
<feature type="region of interest" description="Disordered" evidence="7">
    <location>
        <begin position="1"/>
        <end position="24"/>
    </location>
</feature>
<keyword evidence="3" id="KW-0489">Methyltransferase</keyword>
<keyword evidence="4" id="KW-0808">Transferase</keyword>
<keyword evidence="5" id="KW-0949">S-adenosyl-L-methionine</keyword>
<protein>
    <recommendedName>
        <fullName evidence="6">rRNA methyltransferase 2, mitochondrial</fullName>
    </recommendedName>
</protein>
<evidence type="ECO:0000313" key="9">
    <source>
        <dbReference type="EMBL" id="CAD7574417.1"/>
    </source>
</evidence>
<dbReference type="InterPro" id="IPR050082">
    <property type="entry name" value="RNA_methyltr_RlmE"/>
</dbReference>
<evidence type="ECO:0000256" key="3">
    <source>
        <dbReference type="ARBA" id="ARBA00022603"/>
    </source>
</evidence>
<dbReference type="Pfam" id="PF01728">
    <property type="entry name" value="FtsJ"/>
    <property type="match status" value="1"/>
</dbReference>
<gene>
    <name evidence="9" type="ORF">TCMB3V08_LOCUS7032</name>
</gene>
<dbReference type="GO" id="GO:0008650">
    <property type="term" value="F:rRNA (uridine-2'-O-)-methyltransferase activity"/>
    <property type="evidence" value="ECO:0007669"/>
    <property type="project" value="TreeGrafter"/>
</dbReference>
<feature type="compositionally biased region" description="Basic and acidic residues" evidence="7">
    <location>
        <begin position="9"/>
        <end position="24"/>
    </location>
</feature>
<dbReference type="EMBL" id="OE182347">
    <property type="protein sequence ID" value="CAD7574417.1"/>
    <property type="molecule type" value="Genomic_DNA"/>
</dbReference>
<comment type="similarity">
    <text evidence="1">Belongs to the class I-like SAM-binding methyltransferase superfamily. RNA methyltransferase RlmE family.</text>
</comment>
<feature type="domain" description="Ribosomal RNA methyltransferase FtsJ" evidence="8">
    <location>
        <begin position="114"/>
        <end position="266"/>
    </location>
</feature>
<accession>A0A7R9J881</accession>
<name>A0A7R9J881_TIMCA</name>
<dbReference type="InterPro" id="IPR002877">
    <property type="entry name" value="RNA_MeTrfase_FtsJ_dom"/>
</dbReference>
<dbReference type="GO" id="GO:0005739">
    <property type="term" value="C:mitochondrion"/>
    <property type="evidence" value="ECO:0007669"/>
    <property type="project" value="TreeGrafter"/>
</dbReference>
<evidence type="ECO:0000256" key="7">
    <source>
        <dbReference type="SAM" id="MobiDB-lite"/>
    </source>
</evidence>
<evidence type="ECO:0000256" key="6">
    <source>
        <dbReference type="ARBA" id="ARBA00041184"/>
    </source>
</evidence>
<reference evidence="9" key="1">
    <citation type="submission" date="2020-11" db="EMBL/GenBank/DDBJ databases">
        <authorList>
            <person name="Tran Van P."/>
        </authorList>
    </citation>
    <scope>NUCLEOTIDE SEQUENCE</scope>
</reference>
<keyword evidence="2" id="KW-0698">rRNA processing</keyword>
<evidence type="ECO:0000256" key="1">
    <source>
        <dbReference type="ARBA" id="ARBA00009258"/>
    </source>
</evidence>
<organism evidence="9">
    <name type="scientific">Timema californicum</name>
    <name type="common">California timema</name>
    <name type="synonym">Walking stick</name>
    <dbReference type="NCBI Taxonomy" id="61474"/>
    <lineage>
        <taxon>Eukaryota</taxon>
        <taxon>Metazoa</taxon>
        <taxon>Ecdysozoa</taxon>
        <taxon>Arthropoda</taxon>
        <taxon>Hexapoda</taxon>
        <taxon>Insecta</taxon>
        <taxon>Pterygota</taxon>
        <taxon>Neoptera</taxon>
        <taxon>Polyneoptera</taxon>
        <taxon>Phasmatodea</taxon>
        <taxon>Timematodea</taxon>
        <taxon>Timematoidea</taxon>
        <taxon>Timematidae</taxon>
        <taxon>Timema</taxon>
    </lineage>
</organism>
<evidence type="ECO:0000259" key="8">
    <source>
        <dbReference type="Pfam" id="PF01728"/>
    </source>
</evidence>
<evidence type="ECO:0000256" key="4">
    <source>
        <dbReference type="ARBA" id="ARBA00022679"/>
    </source>
</evidence>
<evidence type="ECO:0000256" key="2">
    <source>
        <dbReference type="ARBA" id="ARBA00022552"/>
    </source>
</evidence>
<dbReference type="SUPFAM" id="SSF53335">
    <property type="entry name" value="S-adenosyl-L-methionine-dependent methyltransferases"/>
    <property type="match status" value="1"/>
</dbReference>
<dbReference type="AlphaFoldDB" id="A0A7R9J881"/>
<dbReference type="PANTHER" id="PTHR10920:SF18">
    <property type="entry name" value="RRNA METHYLTRANSFERASE 2, MITOCHONDRIAL"/>
    <property type="match status" value="1"/>
</dbReference>
<dbReference type="Gene3D" id="3.40.50.150">
    <property type="entry name" value="Vaccinia Virus protein VP39"/>
    <property type="match status" value="1"/>
</dbReference>
<dbReference type="PANTHER" id="PTHR10920">
    <property type="entry name" value="RIBOSOMAL RNA METHYLTRANSFERASE"/>
    <property type="match status" value="1"/>
</dbReference>
<evidence type="ECO:0000256" key="5">
    <source>
        <dbReference type="ARBA" id="ARBA00022691"/>
    </source>
</evidence>